<evidence type="ECO:0000313" key="3">
    <source>
        <dbReference type="Proteomes" id="UP000067206"/>
    </source>
</evidence>
<reference evidence="2 4" key="2">
    <citation type="submission" date="2019-07" db="EMBL/GenBank/DDBJ databases">
        <authorList>
            <person name="Hibberd C M."/>
            <person name="Gehrig L. J."/>
            <person name="Chang H.-W."/>
            <person name="Venkatesh S."/>
        </authorList>
    </citation>
    <scope>NUCLEOTIDE SEQUENCE [LARGE SCALE GENOMIC DNA]</scope>
    <source>
        <strain evidence="2">Bifidobacterium_longum_subsp_infantis_JG_Bg463</strain>
    </source>
</reference>
<proteinExistence type="predicted"/>
<reference evidence="1 3" key="1">
    <citation type="submission" date="2014-12" db="EMBL/GenBank/DDBJ databases">
        <title>Complete genome sequence of Bifidobacterium longum subsp. infantis BT1.</title>
        <authorList>
            <person name="Kim J.F."/>
            <person name="Kwak M.-J."/>
        </authorList>
    </citation>
    <scope>NUCLEOTIDE SEQUENCE [LARGE SCALE GENOMIC DNA]</scope>
    <source>
        <strain evidence="1 3">BT1</strain>
    </source>
</reference>
<gene>
    <name evidence="2" type="ORF">BLJG463_00873</name>
    <name evidence="1" type="ORF">RY67_2047</name>
</gene>
<dbReference type="RefSeq" id="WP_050496216.1">
    <property type="nucleotide sequence ID" value="NZ_BCYF01000091.1"/>
</dbReference>
<evidence type="ECO:0000313" key="2">
    <source>
        <dbReference type="EMBL" id="VUX31430.1"/>
    </source>
</evidence>
<dbReference type="PROSITE" id="PS50890">
    <property type="entry name" value="PUA"/>
    <property type="match status" value="1"/>
</dbReference>
<dbReference type="Gene3D" id="3.20.20.100">
    <property type="entry name" value="NADP-dependent oxidoreductase domain"/>
    <property type="match status" value="1"/>
</dbReference>
<evidence type="ECO:0000313" key="1">
    <source>
        <dbReference type="EMBL" id="ALE10047.1"/>
    </source>
</evidence>
<organism evidence="1 3">
    <name type="scientific">Bifidobacterium longum subsp. infantis</name>
    <dbReference type="NCBI Taxonomy" id="1682"/>
    <lineage>
        <taxon>Bacteria</taxon>
        <taxon>Bacillati</taxon>
        <taxon>Actinomycetota</taxon>
        <taxon>Actinomycetes</taxon>
        <taxon>Bifidobacteriales</taxon>
        <taxon>Bifidobacteriaceae</taxon>
        <taxon>Bifidobacterium</taxon>
    </lineage>
</organism>
<name>A0A0M4M4J7_BIFLI</name>
<dbReference type="PATRIC" id="fig|1682.24.peg.1992"/>
<dbReference type="AlphaFoldDB" id="A0A0M4M4J7"/>
<sequence length="81" mass="8613">MKTQEIGQSGMIASRVALGVMRMDALDAADAARTVAVAHDSGIDYFDTAECIHRCSTLKSNSIWRAIPQPIAPVASCLIHG</sequence>
<dbReference type="EMBL" id="CABHNT010000018">
    <property type="protein sequence ID" value="VUX31430.1"/>
    <property type="molecule type" value="Genomic_DNA"/>
</dbReference>
<dbReference type="EMBL" id="CP010411">
    <property type="protein sequence ID" value="ALE10047.1"/>
    <property type="molecule type" value="Genomic_DNA"/>
</dbReference>
<evidence type="ECO:0000313" key="4">
    <source>
        <dbReference type="Proteomes" id="UP000345266"/>
    </source>
</evidence>
<protein>
    <submittedName>
        <fullName evidence="1">Putative oxidoreductase</fullName>
    </submittedName>
</protein>
<dbReference type="Proteomes" id="UP000345266">
    <property type="component" value="Unassembled WGS sequence"/>
</dbReference>
<dbReference type="Proteomes" id="UP000067206">
    <property type="component" value="Chromosome"/>
</dbReference>
<dbReference type="SUPFAM" id="SSF51430">
    <property type="entry name" value="NAD(P)-linked oxidoreductase"/>
    <property type="match status" value="1"/>
</dbReference>
<accession>A0A0M4M4J7</accession>
<dbReference type="InterPro" id="IPR036812">
    <property type="entry name" value="NAD(P)_OxRdtase_dom_sf"/>
</dbReference>